<keyword evidence="2" id="KW-1185">Reference proteome</keyword>
<name>A0A285N176_9AQUI</name>
<sequence>MFKKHNPDEEYHIKRFNDFDEARIFIEDMNRDKELTIAAIDYMISHKEYYFLLKNLYRHIKEKNLRREIFEYALLSLDICPKREEDIKIIMEILQMKNSFSEDMVEFLKGCSCQLKDFILGLLENKDPYIRKNAVSILMHCPDEKTKNKIKLLIKKEESSEVKDEMRKFLDIVND</sequence>
<dbReference type="Proteomes" id="UP000219036">
    <property type="component" value="Unassembled WGS sequence"/>
</dbReference>
<evidence type="ECO:0000313" key="2">
    <source>
        <dbReference type="Proteomes" id="UP000219036"/>
    </source>
</evidence>
<dbReference type="AlphaFoldDB" id="A0A285N176"/>
<reference evidence="2" key="1">
    <citation type="submission" date="2017-09" db="EMBL/GenBank/DDBJ databases">
        <authorList>
            <person name="Varghese N."/>
            <person name="Submissions S."/>
        </authorList>
    </citation>
    <scope>NUCLEOTIDE SEQUENCE [LARGE SCALE GENOMIC DNA]</scope>
    <source>
        <strain evidence="2">DSM 15103</strain>
    </source>
</reference>
<evidence type="ECO:0008006" key="3">
    <source>
        <dbReference type="Google" id="ProtNLM"/>
    </source>
</evidence>
<dbReference type="EMBL" id="OBEI01000001">
    <property type="protein sequence ID" value="SNZ03224.1"/>
    <property type="molecule type" value="Genomic_DNA"/>
</dbReference>
<dbReference type="OrthoDB" id="9884389at2"/>
<organism evidence="1 2">
    <name type="scientific">Persephonella hydrogeniphila</name>
    <dbReference type="NCBI Taxonomy" id="198703"/>
    <lineage>
        <taxon>Bacteria</taxon>
        <taxon>Pseudomonadati</taxon>
        <taxon>Aquificota</taxon>
        <taxon>Aquificia</taxon>
        <taxon>Aquificales</taxon>
        <taxon>Hydrogenothermaceae</taxon>
        <taxon>Persephonella</taxon>
    </lineage>
</organism>
<proteinExistence type="predicted"/>
<evidence type="ECO:0000313" key="1">
    <source>
        <dbReference type="EMBL" id="SNZ03224.1"/>
    </source>
</evidence>
<protein>
    <recommendedName>
        <fullName evidence="3">HEAT repeat-containing protein</fullName>
    </recommendedName>
</protein>
<dbReference type="RefSeq" id="WP_096999519.1">
    <property type="nucleotide sequence ID" value="NZ_OBEI01000001.1"/>
</dbReference>
<accession>A0A285N176</accession>
<gene>
    <name evidence="1" type="ORF">SAMN06265182_0325</name>
</gene>